<name>A0A5S5DN68_9SPHI</name>
<evidence type="ECO:0000313" key="2">
    <source>
        <dbReference type="Proteomes" id="UP000325105"/>
    </source>
</evidence>
<dbReference type="SUPFAM" id="SSF48452">
    <property type="entry name" value="TPR-like"/>
    <property type="match status" value="1"/>
</dbReference>
<organism evidence="1 2">
    <name type="scientific">Sphingobacterium allocomposti</name>
    <dbReference type="NCBI Taxonomy" id="415956"/>
    <lineage>
        <taxon>Bacteria</taxon>
        <taxon>Pseudomonadati</taxon>
        <taxon>Bacteroidota</taxon>
        <taxon>Sphingobacteriia</taxon>
        <taxon>Sphingobacteriales</taxon>
        <taxon>Sphingobacteriaceae</taxon>
        <taxon>Sphingobacterium</taxon>
    </lineage>
</organism>
<comment type="caution">
    <text evidence="1">The sequence shown here is derived from an EMBL/GenBank/DDBJ whole genome shotgun (WGS) entry which is preliminary data.</text>
</comment>
<dbReference type="EMBL" id="VNHX01000007">
    <property type="protein sequence ID" value="TYP96129.1"/>
    <property type="molecule type" value="Genomic_DNA"/>
</dbReference>
<dbReference type="InterPro" id="IPR011990">
    <property type="entry name" value="TPR-like_helical_dom_sf"/>
</dbReference>
<dbReference type="OrthoDB" id="1524733at2"/>
<dbReference type="Proteomes" id="UP000325105">
    <property type="component" value="Unassembled WGS sequence"/>
</dbReference>
<accession>A0A5S5DN68</accession>
<proteinExistence type="predicted"/>
<keyword evidence="2" id="KW-1185">Reference proteome</keyword>
<sequence length="112" mass="12669">MTNRIQDLLKFLEESPGDPFLKFALTMEYKKAGDAAKALAGFQQLVAEHPDYVGTYYHYAKFVEGGGDKEQASAIYRQGMEVAQKLRNRHAYSELLGAYNLLRGDDDEDWDG</sequence>
<gene>
    <name evidence="1" type="ORF">BC792_10728</name>
</gene>
<evidence type="ECO:0000313" key="1">
    <source>
        <dbReference type="EMBL" id="TYP96129.1"/>
    </source>
</evidence>
<dbReference type="RefSeq" id="WP_148908254.1">
    <property type="nucleotide sequence ID" value="NZ_VNHX01000007.1"/>
</dbReference>
<reference evidence="1 2" key="1">
    <citation type="submission" date="2019-07" db="EMBL/GenBank/DDBJ databases">
        <title>Genomic Encyclopedia of Archaeal and Bacterial Type Strains, Phase II (KMG-II): from individual species to whole genera.</title>
        <authorList>
            <person name="Goeker M."/>
        </authorList>
    </citation>
    <scope>NUCLEOTIDE SEQUENCE [LARGE SCALE GENOMIC DNA]</scope>
    <source>
        <strain evidence="1 2">DSM 18850</strain>
    </source>
</reference>
<protein>
    <submittedName>
        <fullName evidence="1">Uncharacterized protein</fullName>
    </submittedName>
</protein>
<dbReference type="Pfam" id="PF14559">
    <property type="entry name" value="TPR_19"/>
    <property type="match status" value="1"/>
</dbReference>
<dbReference type="Gene3D" id="1.25.40.10">
    <property type="entry name" value="Tetratricopeptide repeat domain"/>
    <property type="match status" value="1"/>
</dbReference>
<dbReference type="AlphaFoldDB" id="A0A5S5DN68"/>